<gene>
    <name evidence="2" type="ORF">E8L99_18645</name>
</gene>
<evidence type="ECO:0000259" key="1">
    <source>
        <dbReference type="Pfam" id="PF04993"/>
    </source>
</evidence>
<evidence type="ECO:0000313" key="3">
    <source>
        <dbReference type="Proteomes" id="UP000298588"/>
    </source>
</evidence>
<dbReference type="PANTHER" id="PTHR36121">
    <property type="entry name" value="PROTEIN SXY"/>
    <property type="match status" value="1"/>
</dbReference>
<organism evidence="2 3">
    <name type="scientific">Phreatobacter aquaticus</name>
    <dbReference type="NCBI Taxonomy" id="2570229"/>
    <lineage>
        <taxon>Bacteria</taxon>
        <taxon>Pseudomonadati</taxon>
        <taxon>Pseudomonadota</taxon>
        <taxon>Alphaproteobacteria</taxon>
        <taxon>Hyphomicrobiales</taxon>
        <taxon>Phreatobacteraceae</taxon>
        <taxon>Phreatobacter</taxon>
    </lineage>
</organism>
<reference evidence="2 3" key="1">
    <citation type="submission" date="2019-04" db="EMBL/GenBank/DDBJ databases">
        <title>Phreatobacter aquaticus sp. nov.</title>
        <authorList>
            <person name="Choi A."/>
            <person name="Baek K."/>
        </authorList>
    </citation>
    <scope>NUCLEOTIDE SEQUENCE [LARGE SCALE GENOMIC DNA]</scope>
    <source>
        <strain evidence="2 3">NMCR1094</strain>
    </source>
</reference>
<dbReference type="Proteomes" id="UP000298588">
    <property type="component" value="Chromosome"/>
</dbReference>
<protein>
    <submittedName>
        <fullName evidence="2">TfoX/Sxy family protein</fullName>
    </submittedName>
</protein>
<dbReference type="RefSeq" id="WP_137100960.1">
    <property type="nucleotide sequence ID" value="NZ_CP039865.1"/>
</dbReference>
<evidence type="ECO:0000313" key="2">
    <source>
        <dbReference type="EMBL" id="QCK87631.1"/>
    </source>
</evidence>
<dbReference type="OrthoDB" id="1524907at2"/>
<dbReference type="AlphaFoldDB" id="A0A4D7QM84"/>
<feature type="domain" description="TfoX N-terminal" evidence="1">
    <location>
        <begin position="13"/>
        <end position="106"/>
    </location>
</feature>
<dbReference type="KEGG" id="paqt:E8L99_18645"/>
<dbReference type="Pfam" id="PF04993">
    <property type="entry name" value="TfoX_N"/>
    <property type="match status" value="1"/>
</dbReference>
<dbReference type="InterPro" id="IPR007076">
    <property type="entry name" value="TfoX_N"/>
</dbReference>
<name>A0A4D7QM84_9HYPH</name>
<sequence>MAGGTFDPDVLIDLFQPFARVTTRRMFSGFAVYREGIVVALALRDTIYLRCDGETASAFEAEGLLPFTYRTQTGERSLGSYRRMPDICFDDEDALVVWARRAWEAALRTPTKTRKRRTKPA</sequence>
<dbReference type="InterPro" id="IPR047525">
    <property type="entry name" value="TfoX-like"/>
</dbReference>
<keyword evidence="3" id="KW-1185">Reference proteome</keyword>
<dbReference type="PANTHER" id="PTHR36121:SF1">
    <property type="entry name" value="PROTEIN SXY"/>
    <property type="match status" value="1"/>
</dbReference>
<accession>A0A4D7QM84</accession>
<dbReference type="SUPFAM" id="SSF159894">
    <property type="entry name" value="YgaC/TfoX-N like"/>
    <property type="match status" value="1"/>
</dbReference>
<proteinExistence type="predicted"/>
<dbReference type="Gene3D" id="3.30.1460.30">
    <property type="entry name" value="YgaC/TfoX-N like chaperone"/>
    <property type="match status" value="1"/>
</dbReference>
<dbReference type="EMBL" id="CP039865">
    <property type="protein sequence ID" value="QCK87631.1"/>
    <property type="molecule type" value="Genomic_DNA"/>
</dbReference>